<evidence type="ECO:0000313" key="2">
    <source>
        <dbReference type="EMBL" id="SEW19245.1"/>
    </source>
</evidence>
<gene>
    <name evidence="2" type="ORF">SAMN04487850_2033</name>
</gene>
<keyword evidence="1" id="KW-0732">Signal</keyword>
<dbReference type="Proteomes" id="UP000199373">
    <property type="component" value="Unassembled WGS sequence"/>
</dbReference>
<dbReference type="AlphaFoldDB" id="A0A1I0PXN6"/>
<dbReference type="EMBL" id="FOIQ01000005">
    <property type="protein sequence ID" value="SEW19245.1"/>
    <property type="molecule type" value="Genomic_DNA"/>
</dbReference>
<accession>A0A1I0PXN6</accession>
<proteinExistence type="predicted"/>
<protein>
    <submittedName>
        <fullName evidence="2">NVEALA protein</fullName>
    </submittedName>
</protein>
<keyword evidence="3" id="KW-1185">Reference proteome</keyword>
<evidence type="ECO:0000256" key="1">
    <source>
        <dbReference type="SAM" id="SignalP"/>
    </source>
</evidence>
<evidence type="ECO:0000313" key="3">
    <source>
        <dbReference type="Proteomes" id="UP000199373"/>
    </source>
</evidence>
<organism evidence="2 3">
    <name type="scientific">Prevotella aff. ruminicola Tc2-24</name>
    <dbReference type="NCBI Taxonomy" id="81582"/>
    <lineage>
        <taxon>Bacteria</taxon>
        <taxon>Pseudomonadati</taxon>
        <taxon>Bacteroidota</taxon>
        <taxon>Bacteroidia</taxon>
        <taxon>Bacteroidales</taxon>
        <taxon>Prevotellaceae</taxon>
        <taxon>Prevotella</taxon>
    </lineage>
</organism>
<name>A0A1I0PXN6_9BACT</name>
<sequence length="81" mass="8669">MKKKVITLSCIAAVAIATFVGTKALQSNAYENGLLKQNVEALSQAEAVNIPCASGGLSCTFNCITGYYNYGVCTMWGFHRI</sequence>
<reference evidence="2 3" key="1">
    <citation type="submission" date="2016-10" db="EMBL/GenBank/DDBJ databases">
        <authorList>
            <person name="de Groot N.N."/>
        </authorList>
    </citation>
    <scope>NUCLEOTIDE SEQUENCE [LARGE SCALE GENOMIC DNA]</scope>
    <source>
        <strain evidence="2 3">TC2-24</strain>
    </source>
</reference>
<feature type="signal peptide" evidence="1">
    <location>
        <begin position="1"/>
        <end position="29"/>
    </location>
</feature>
<feature type="chain" id="PRO_5011652205" evidence="1">
    <location>
        <begin position="30"/>
        <end position="81"/>
    </location>
</feature>